<dbReference type="Gene3D" id="3.40.50.720">
    <property type="entry name" value="NAD(P)-binding Rossmann-like Domain"/>
    <property type="match status" value="1"/>
</dbReference>
<evidence type="ECO:0000256" key="1">
    <source>
        <dbReference type="ARBA" id="ARBA00001941"/>
    </source>
</evidence>
<feature type="binding site" evidence="12">
    <location>
        <position position="210"/>
    </location>
    <ligand>
        <name>NADPH</name>
        <dbReference type="ChEBI" id="CHEBI:57783"/>
    </ligand>
</feature>
<evidence type="ECO:0000259" key="13">
    <source>
        <dbReference type="Pfam" id="PF02670"/>
    </source>
</evidence>
<feature type="binding site" evidence="12">
    <location>
        <position position="37"/>
    </location>
    <ligand>
        <name>NADPH</name>
        <dbReference type="ChEBI" id="CHEBI:57783"/>
    </ligand>
</feature>
<keyword evidence="7 12" id="KW-0560">Oxidoreductase</keyword>
<dbReference type="Gene3D" id="1.10.1740.10">
    <property type="match status" value="1"/>
</dbReference>
<dbReference type="SUPFAM" id="SSF55347">
    <property type="entry name" value="Glyceraldehyde-3-phosphate dehydrogenase-like, C-terminal domain"/>
    <property type="match status" value="1"/>
</dbReference>
<feature type="binding site" evidence="12">
    <location>
        <position position="12"/>
    </location>
    <ligand>
        <name>NADPH</name>
        <dbReference type="ChEBI" id="CHEBI:57783"/>
    </ligand>
</feature>
<dbReference type="FunFam" id="1.10.1740.10:FF:000004">
    <property type="entry name" value="1-deoxy-D-xylulose 5-phosphate reductoisomerase"/>
    <property type="match status" value="1"/>
</dbReference>
<feature type="binding site" evidence="12">
    <location>
        <position position="125"/>
    </location>
    <ligand>
        <name>1-deoxy-D-xylulose 5-phosphate</name>
        <dbReference type="ChEBI" id="CHEBI:57792"/>
    </ligand>
</feature>
<dbReference type="UniPathway" id="UPA00056">
    <property type="reaction ID" value="UER00092"/>
</dbReference>
<feature type="binding site" evidence="12">
    <location>
        <position position="226"/>
    </location>
    <ligand>
        <name>1-deoxy-D-xylulose 5-phosphate</name>
        <dbReference type="ChEBI" id="CHEBI:57792"/>
    </ligand>
</feature>
<feature type="binding site" evidence="12">
    <location>
        <position position="222"/>
    </location>
    <ligand>
        <name>1-deoxy-D-xylulose 5-phosphate</name>
        <dbReference type="ChEBI" id="CHEBI:57792"/>
    </ligand>
</feature>
<evidence type="ECO:0000313" key="17">
    <source>
        <dbReference type="Proteomes" id="UP000587070"/>
    </source>
</evidence>
<comment type="pathway">
    <text evidence="2 12">Isoprenoid biosynthesis; isopentenyl diphosphate biosynthesis via DXP pathway; isopentenyl diphosphate from 1-deoxy-D-xylulose 5-phosphate: step 1/6.</text>
</comment>
<dbReference type="Pfam" id="PF02670">
    <property type="entry name" value="DXP_reductoisom"/>
    <property type="match status" value="1"/>
</dbReference>
<name>A0A840GFR7_RHOTE</name>
<comment type="similarity">
    <text evidence="3 12">Belongs to the DXR family.</text>
</comment>
<dbReference type="InterPro" id="IPR036291">
    <property type="entry name" value="NAD(P)-bd_dom_sf"/>
</dbReference>
<dbReference type="SUPFAM" id="SSF51735">
    <property type="entry name" value="NAD(P)-binding Rossmann-fold domains"/>
    <property type="match status" value="1"/>
</dbReference>
<dbReference type="NCBIfam" id="TIGR00243">
    <property type="entry name" value="Dxr"/>
    <property type="match status" value="1"/>
</dbReference>
<dbReference type="AlphaFoldDB" id="A0A840GFR7"/>
<dbReference type="InterPro" id="IPR013512">
    <property type="entry name" value="DXP_reductoisomerase_N"/>
</dbReference>
<feature type="binding site" evidence="12">
    <location>
        <position position="226"/>
    </location>
    <ligand>
        <name>Mn(2+)</name>
        <dbReference type="ChEBI" id="CHEBI:29035"/>
    </ligand>
</feature>
<dbReference type="InterPro" id="IPR013644">
    <property type="entry name" value="DXP_reductoisomerase_C"/>
</dbReference>
<evidence type="ECO:0000313" key="16">
    <source>
        <dbReference type="EMBL" id="MBB4247069.1"/>
    </source>
</evidence>
<comment type="function">
    <text evidence="12">Catalyzes the NADPH-dependent rearrangement and reduction of 1-deoxy-D-xylulose-5-phosphate (DXP) to 2-C-methyl-D-erythritol 4-phosphate (MEP).</text>
</comment>
<evidence type="ECO:0000256" key="2">
    <source>
        <dbReference type="ARBA" id="ARBA00005094"/>
    </source>
</evidence>
<evidence type="ECO:0000259" key="15">
    <source>
        <dbReference type="Pfam" id="PF13288"/>
    </source>
</evidence>
<dbReference type="NCBIfam" id="NF003938">
    <property type="entry name" value="PRK05447.1-1"/>
    <property type="match status" value="1"/>
</dbReference>
<dbReference type="SUPFAM" id="SSF69055">
    <property type="entry name" value="1-deoxy-D-xylulose-5-phosphate reductoisomerase, C-terminal domain"/>
    <property type="match status" value="1"/>
</dbReference>
<feature type="binding site" evidence="12">
    <location>
        <position position="217"/>
    </location>
    <ligand>
        <name>1-deoxy-D-xylulose 5-phosphate</name>
        <dbReference type="ChEBI" id="CHEBI:57792"/>
    </ligand>
</feature>
<dbReference type="Pfam" id="PF08436">
    <property type="entry name" value="DXP_redisom_C"/>
    <property type="match status" value="1"/>
</dbReference>
<comment type="cofactor">
    <cofactor evidence="12">
        <name>Mg(2+)</name>
        <dbReference type="ChEBI" id="CHEBI:18420"/>
    </cofactor>
    <cofactor evidence="12">
        <name>Mn(2+)</name>
        <dbReference type="ChEBI" id="CHEBI:29035"/>
    </cofactor>
</comment>
<dbReference type="InterPro" id="IPR003821">
    <property type="entry name" value="DXP_reductoisomerase"/>
</dbReference>
<feature type="binding site" evidence="12">
    <location>
        <position position="150"/>
    </location>
    <ligand>
        <name>Mn(2+)</name>
        <dbReference type="ChEBI" id="CHEBI:29035"/>
    </ligand>
</feature>
<feature type="binding site" evidence="12">
    <location>
        <position position="152"/>
    </location>
    <ligand>
        <name>1-deoxy-D-xylulose 5-phosphate</name>
        <dbReference type="ChEBI" id="CHEBI:57792"/>
    </ligand>
</feature>
<feature type="binding site" evidence="12">
    <location>
        <position position="124"/>
    </location>
    <ligand>
        <name>NADPH</name>
        <dbReference type="ChEBI" id="CHEBI:57783"/>
    </ligand>
</feature>
<organism evidence="16 17">
    <name type="scientific">Rhodocyclus tenuis</name>
    <name type="common">Rhodospirillum tenue</name>
    <dbReference type="NCBI Taxonomy" id="1066"/>
    <lineage>
        <taxon>Bacteria</taxon>
        <taxon>Pseudomonadati</taxon>
        <taxon>Pseudomonadota</taxon>
        <taxon>Betaproteobacteria</taxon>
        <taxon>Rhodocyclales</taxon>
        <taxon>Rhodocyclaceae</taxon>
        <taxon>Rhodocyclus</taxon>
    </lineage>
</organism>
<feature type="binding site" evidence="12">
    <location>
        <position position="152"/>
    </location>
    <ligand>
        <name>Mn(2+)</name>
        <dbReference type="ChEBI" id="CHEBI:29035"/>
    </ligand>
</feature>
<feature type="binding site" evidence="12">
    <location>
        <position position="126"/>
    </location>
    <ligand>
        <name>NADPH</name>
        <dbReference type="ChEBI" id="CHEBI:57783"/>
    </ligand>
</feature>
<evidence type="ECO:0000256" key="10">
    <source>
        <dbReference type="ARBA" id="ARBA00048543"/>
    </source>
</evidence>
<dbReference type="EMBL" id="JACIGE010000004">
    <property type="protein sequence ID" value="MBB4247069.1"/>
    <property type="molecule type" value="Genomic_DNA"/>
</dbReference>
<feature type="binding site" evidence="12">
    <location>
        <position position="10"/>
    </location>
    <ligand>
        <name>NADPH</name>
        <dbReference type="ChEBI" id="CHEBI:57783"/>
    </ligand>
</feature>
<dbReference type="GO" id="GO:0030604">
    <property type="term" value="F:1-deoxy-D-xylulose-5-phosphate reductoisomerase activity"/>
    <property type="evidence" value="ECO:0007669"/>
    <property type="project" value="UniProtKB-UniRule"/>
</dbReference>
<keyword evidence="8 12" id="KW-0464">Manganese</keyword>
<evidence type="ECO:0000259" key="14">
    <source>
        <dbReference type="Pfam" id="PF08436"/>
    </source>
</evidence>
<dbReference type="GO" id="GO:0016853">
    <property type="term" value="F:isomerase activity"/>
    <property type="evidence" value="ECO:0007669"/>
    <property type="project" value="UniProtKB-KW"/>
</dbReference>
<feature type="domain" description="DXP reductoisomerase C-terminal" evidence="15">
    <location>
        <begin position="266"/>
        <end position="382"/>
    </location>
</feature>
<dbReference type="GO" id="GO:0070402">
    <property type="term" value="F:NADPH binding"/>
    <property type="evidence" value="ECO:0007669"/>
    <property type="project" value="InterPro"/>
</dbReference>
<feature type="binding site" evidence="12">
    <location>
        <position position="223"/>
    </location>
    <ligand>
        <name>1-deoxy-D-xylulose 5-phosphate</name>
        <dbReference type="ChEBI" id="CHEBI:57792"/>
    </ligand>
</feature>
<evidence type="ECO:0000256" key="3">
    <source>
        <dbReference type="ARBA" id="ARBA00006825"/>
    </source>
</evidence>
<keyword evidence="6 12" id="KW-0521">NADP</keyword>
<gene>
    <name evidence="12" type="primary">dxr</name>
    <name evidence="16" type="ORF">GGD90_001435</name>
</gene>
<keyword evidence="9 12" id="KW-0414">Isoprene biosynthesis</keyword>
<evidence type="ECO:0000256" key="4">
    <source>
        <dbReference type="ARBA" id="ARBA00012366"/>
    </source>
</evidence>
<dbReference type="EC" id="1.1.1.267" evidence="4 12"/>
<feature type="binding site" evidence="12">
    <location>
        <position position="13"/>
    </location>
    <ligand>
        <name>NADPH</name>
        <dbReference type="ChEBI" id="CHEBI:57783"/>
    </ligand>
</feature>
<keyword evidence="17" id="KW-1185">Reference proteome</keyword>
<keyword evidence="16" id="KW-0413">Isomerase</keyword>
<feature type="binding site" evidence="12">
    <location>
        <position position="11"/>
    </location>
    <ligand>
        <name>NADPH</name>
        <dbReference type="ChEBI" id="CHEBI:57783"/>
    </ligand>
</feature>
<evidence type="ECO:0000256" key="11">
    <source>
        <dbReference type="ARBA" id="ARBA00071224"/>
    </source>
</evidence>
<dbReference type="InterPro" id="IPR036169">
    <property type="entry name" value="DXPR_C_sf"/>
</dbReference>
<comment type="catalytic activity">
    <reaction evidence="10">
        <text>2-C-methyl-D-erythritol 4-phosphate + NADP(+) = 1-deoxy-D-xylulose 5-phosphate + NADPH + H(+)</text>
        <dbReference type="Rhea" id="RHEA:13717"/>
        <dbReference type="ChEBI" id="CHEBI:15378"/>
        <dbReference type="ChEBI" id="CHEBI:57783"/>
        <dbReference type="ChEBI" id="CHEBI:57792"/>
        <dbReference type="ChEBI" id="CHEBI:58262"/>
        <dbReference type="ChEBI" id="CHEBI:58349"/>
        <dbReference type="EC" id="1.1.1.267"/>
    </reaction>
    <physiologicalReaction direction="right-to-left" evidence="10">
        <dbReference type="Rhea" id="RHEA:13719"/>
    </physiologicalReaction>
</comment>
<comment type="cofactor">
    <cofactor evidence="1">
        <name>Co(2+)</name>
        <dbReference type="ChEBI" id="CHEBI:48828"/>
    </cofactor>
</comment>
<comment type="caution">
    <text evidence="16">The sequence shown here is derived from an EMBL/GenBank/DDBJ whole genome shotgun (WGS) entry which is preliminary data.</text>
</comment>
<dbReference type="FunFam" id="3.40.50.720:FF:000045">
    <property type="entry name" value="1-deoxy-D-xylulose 5-phosphate reductoisomerase"/>
    <property type="match status" value="1"/>
</dbReference>
<keyword evidence="12" id="KW-0460">Magnesium</keyword>
<accession>A0A840GFR7</accession>
<dbReference type="Proteomes" id="UP000587070">
    <property type="component" value="Unassembled WGS sequence"/>
</dbReference>
<reference evidence="16 17" key="1">
    <citation type="submission" date="2020-08" db="EMBL/GenBank/DDBJ databases">
        <title>Genome sequencing of Purple Non-Sulfur Bacteria from various extreme environments.</title>
        <authorList>
            <person name="Mayer M."/>
        </authorList>
    </citation>
    <scope>NUCLEOTIDE SEQUENCE [LARGE SCALE GENOMIC DNA]</scope>
    <source>
        <strain evidence="16 17">2761</strain>
    </source>
</reference>
<dbReference type="GO" id="GO:0030145">
    <property type="term" value="F:manganese ion binding"/>
    <property type="evidence" value="ECO:0007669"/>
    <property type="project" value="TreeGrafter"/>
</dbReference>
<dbReference type="GO" id="GO:0051484">
    <property type="term" value="P:isopentenyl diphosphate biosynthetic process, methylerythritol 4-phosphate pathway involved in terpenoid biosynthetic process"/>
    <property type="evidence" value="ECO:0007669"/>
    <property type="project" value="UniProtKB-ARBA"/>
</dbReference>
<keyword evidence="5 12" id="KW-0479">Metal-binding</keyword>
<dbReference type="HAMAP" id="MF_00183">
    <property type="entry name" value="DXP_reductoisom"/>
    <property type="match status" value="1"/>
</dbReference>
<dbReference type="OrthoDB" id="9806546at2"/>
<comment type="caution">
    <text evidence="12">Lacks conserved residue(s) required for the propagation of feature annotation.</text>
</comment>
<feature type="binding site" evidence="12">
    <location>
        <position position="151"/>
    </location>
    <ligand>
        <name>1-deoxy-D-xylulose 5-phosphate</name>
        <dbReference type="ChEBI" id="CHEBI:57792"/>
    </ligand>
</feature>
<dbReference type="PANTHER" id="PTHR30525">
    <property type="entry name" value="1-DEOXY-D-XYLULOSE 5-PHOSPHATE REDUCTOISOMERASE"/>
    <property type="match status" value="1"/>
</dbReference>
<feature type="domain" description="1-deoxy-D-xylulose 5-phosphate reductoisomerase N-terminal" evidence="13">
    <location>
        <begin position="4"/>
        <end position="132"/>
    </location>
</feature>
<evidence type="ECO:0000256" key="9">
    <source>
        <dbReference type="ARBA" id="ARBA00023229"/>
    </source>
</evidence>
<dbReference type="RefSeq" id="WP_153115582.1">
    <property type="nucleotide sequence ID" value="NZ_JACIGE010000004.1"/>
</dbReference>
<evidence type="ECO:0000256" key="12">
    <source>
        <dbReference type="HAMAP-Rule" id="MF_00183"/>
    </source>
</evidence>
<dbReference type="PIRSF" id="PIRSF006205">
    <property type="entry name" value="Dxp_reductismrs"/>
    <property type="match status" value="1"/>
</dbReference>
<protein>
    <recommendedName>
        <fullName evidence="11 12">1-deoxy-D-xylulose 5-phosphate reductoisomerase</fullName>
        <shortName evidence="12">DXP reductoisomerase</shortName>
        <ecNumber evidence="4 12">1.1.1.267</ecNumber>
    </recommendedName>
    <alternativeName>
        <fullName evidence="12">1-deoxyxylulose-5-phosphate reductoisomerase</fullName>
    </alternativeName>
    <alternativeName>
        <fullName evidence="12">2-C-methyl-D-erythritol 4-phosphate synthase</fullName>
    </alternativeName>
</protein>
<evidence type="ECO:0000256" key="7">
    <source>
        <dbReference type="ARBA" id="ARBA00023002"/>
    </source>
</evidence>
<evidence type="ECO:0000256" key="6">
    <source>
        <dbReference type="ARBA" id="ARBA00022857"/>
    </source>
</evidence>
<dbReference type="PANTHER" id="PTHR30525:SF0">
    <property type="entry name" value="1-DEOXY-D-XYLULOSE 5-PHOSPHATE REDUCTOISOMERASE, CHLOROPLASTIC"/>
    <property type="match status" value="1"/>
</dbReference>
<dbReference type="InterPro" id="IPR026877">
    <property type="entry name" value="DXPR_C"/>
</dbReference>
<feature type="binding site" evidence="12">
    <location>
        <position position="181"/>
    </location>
    <ligand>
        <name>1-deoxy-D-xylulose 5-phosphate</name>
        <dbReference type="ChEBI" id="CHEBI:57792"/>
    </ligand>
</feature>
<proteinExistence type="inferred from homology"/>
<feature type="binding site" evidence="12">
    <location>
        <position position="204"/>
    </location>
    <ligand>
        <name>1-deoxy-D-xylulose 5-phosphate</name>
        <dbReference type="ChEBI" id="CHEBI:57792"/>
    </ligand>
</feature>
<sequence>MQNLTILGSTGSIGVSTLDVVRRHPQRYRVLALCAHRQVDKLFAQCIEFQPRFAVVADLLLAGQLRERLLAAGCTTMVEFGPEALCRLASLPEVDAVMAAIVGAAGLEPTLAAVRAGKKVLLANKEALVMAGAVFIREVRESGAVLLPIDSEHNAIFQSLPANYRGDMAESGVSGLLLTASGGPFRRTPVADLVHVTPDQACAHPKWSMGRKISVDSATMMNKGLEMIEARWLFNVPADNIQVVIHPQSVIHSLVQYVDGSVLAELGNPDMRTPIAHALAYPERIASGVAPLDLFAIARLEFEAPDFERFPCLALAYRALKAGGSAPATLNAANEVAVEAFLDGRIGFTEISRIIAGVLEALPAVDVATLESVLAADRAARALAQTLVAAAVVA</sequence>
<evidence type="ECO:0000256" key="5">
    <source>
        <dbReference type="ARBA" id="ARBA00022723"/>
    </source>
</evidence>
<dbReference type="NCBIfam" id="NF009114">
    <property type="entry name" value="PRK12464.1"/>
    <property type="match status" value="1"/>
</dbReference>
<feature type="domain" description="1-deoxy-D-xylulose 5-phosphate reductoisomerase C-terminal" evidence="14">
    <location>
        <begin position="146"/>
        <end position="234"/>
    </location>
</feature>
<dbReference type="Pfam" id="PF13288">
    <property type="entry name" value="DXPR_C"/>
    <property type="match status" value="1"/>
</dbReference>
<evidence type="ECO:0000256" key="8">
    <source>
        <dbReference type="ARBA" id="ARBA00023211"/>
    </source>
</evidence>